<evidence type="ECO:0000313" key="1">
    <source>
        <dbReference type="EMBL" id="GAX21889.1"/>
    </source>
</evidence>
<comment type="caution">
    <text evidence="1">The sequence shown here is derived from an EMBL/GenBank/DDBJ whole genome shotgun (WGS) entry which is preliminary data.</text>
</comment>
<name>A0A1Z5K6P2_FISSO</name>
<accession>A0A1Z5K6P2</accession>
<dbReference type="EMBL" id="BDSP01000173">
    <property type="protein sequence ID" value="GAX21889.1"/>
    <property type="molecule type" value="Genomic_DNA"/>
</dbReference>
<sequence>MRVIIPKIAGTLTVAGMIALRSWSDYANHFVEHRVDKTPPLRLVFHVGPGKMGSSTLQKALSMTTLSDDGWISYSHIQLGALNRCLARKTCTLQQMDRFRAFVVQAEQDRRHIVLSTETWFSVSKELRWYQELFRDTLYQVSIVVAYRRYYDWLPSRYYQLNRFRCRPNPANQGRNNVNLGRPIPPLHEYLSHTPFDHPTVRKIERVSPYFDRIEVINMERGNLLERFFCEILDASKTCQKLQAGHSPSAANQGKTLTFDRLSQYLIEHNRVNSSQIDDLLTELRIKVPNYGKASKECAALSFILEEQERLSNDSNLKKASLICPPRNVTDRLFHFSAETERALFPLEFSHEAMWNDFASKLNTTLFCDVDLQAYLLANEAAGDENAR</sequence>
<dbReference type="OrthoDB" id="48379at2759"/>
<organism evidence="1 2">
    <name type="scientific">Fistulifera solaris</name>
    <name type="common">Oleaginous diatom</name>
    <dbReference type="NCBI Taxonomy" id="1519565"/>
    <lineage>
        <taxon>Eukaryota</taxon>
        <taxon>Sar</taxon>
        <taxon>Stramenopiles</taxon>
        <taxon>Ochrophyta</taxon>
        <taxon>Bacillariophyta</taxon>
        <taxon>Bacillariophyceae</taxon>
        <taxon>Bacillariophycidae</taxon>
        <taxon>Naviculales</taxon>
        <taxon>Naviculaceae</taxon>
        <taxon>Fistulifera</taxon>
    </lineage>
</organism>
<dbReference type="Proteomes" id="UP000198406">
    <property type="component" value="Unassembled WGS sequence"/>
</dbReference>
<dbReference type="AlphaFoldDB" id="A0A1Z5K6P2"/>
<dbReference type="InParanoid" id="A0A1Z5K6P2"/>
<protein>
    <submittedName>
        <fullName evidence="1">Uncharacterized protein</fullName>
    </submittedName>
</protein>
<evidence type="ECO:0000313" key="2">
    <source>
        <dbReference type="Proteomes" id="UP000198406"/>
    </source>
</evidence>
<reference evidence="1 2" key="1">
    <citation type="journal article" date="2015" name="Plant Cell">
        <title>Oil accumulation by the oleaginous diatom Fistulifera solaris as revealed by the genome and transcriptome.</title>
        <authorList>
            <person name="Tanaka T."/>
            <person name="Maeda Y."/>
            <person name="Veluchamy A."/>
            <person name="Tanaka M."/>
            <person name="Abida H."/>
            <person name="Marechal E."/>
            <person name="Bowler C."/>
            <person name="Muto M."/>
            <person name="Sunaga Y."/>
            <person name="Tanaka M."/>
            <person name="Yoshino T."/>
            <person name="Taniguchi T."/>
            <person name="Fukuda Y."/>
            <person name="Nemoto M."/>
            <person name="Matsumoto M."/>
            <person name="Wong P.S."/>
            <person name="Aburatani S."/>
            <person name="Fujibuchi W."/>
        </authorList>
    </citation>
    <scope>NUCLEOTIDE SEQUENCE [LARGE SCALE GENOMIC DNA]</scope>
    <source>
        <strain evidence="1 2">JPCC DA0580</strain>
    </source>
</reference>
<dbReference type="SUPFAM" id="SSF52540">
    <property type="entry name" value="P-loop containing nucleoside triphosphate hydrolases"/>
    <property type="match status" value="1"/>
</dbReference>
<proteinExistence type="predicted"/>
<gene>
    <name evidence="1" type="ORF">FisN_30Hh091</name>
</gene>
<dbReference type="InterPro" id="IPR027417">
    <property type="entry name" value="P-loop_NTPase"/>
</dbReference>
<keyword evidence="2" id="KW-1185">Reference proteome</keyword>